<evidence type="ECO:0000256" key="2">
    <source>
        <dbReference type="ARBA" id="ARBA00022475"/>
    </source>
</evidence>
<feature type="transmembrane region" description="Helical" evidence="6">
    <location>
        <begin position="145"/>
        <end position="164"/>
    </location>
</feature>
<feature type="transmembrane region" description="Helical" evidence="6">
    <location>
        <begin position="43"/>
        <end position="63"/>
    </location>
</feature>
<dbReference type="PANTHER" id="PTHR30250">
    <property type="entry name" value="PST FAMILY PREDICTED COLANIC ACID TRANSPORTER"/>
    <property type="match status" value="1"/>
</dbReference>
<evidence type="ECO:0000313" key="7">
    <source>
        <dbReference type="EMBL" id="PQJ89228.1"/>
    </source>
</evidence>
<keyword evidence="2" id="KW-1003">Cell membrane</keyword>
<dbReference type="GO" id="GO:0005886">
    <property type="term" value="C:plasma membrane"/>
    <property type="evidence" value="ECO:0007669"/>
    <property type="project" value="UniProtKB-SubCell"/>
</dbReference>
<sequence>MNSLKQSAYYAVGILMMKGISLVMIPYITHKMTLEEYGSLESLVLLADIGTILFGFGIVDAMYRYVGVAKGEEKRQLVSNCFTLSVFVCLLGGLFIAISLPALLLVLPVKFSSYQIFLLLIPTMLDGVISIPLTLLRMNAMAKRFCFLNVFKAAIQAVMTFLLLEAGYGIDGVLISGAVSSIVLLICLLSYQWQEMGVFGYLKSSKLVLSFGLPVLVGGASVYMINGLDRWFLASFIGVEELAVYAVSAKFALILGLILQPYALWWFPNRVSILQLEDGKKTCADKALLGVNIGIVMGTLLILIVPGLITVMLPRSYNLAGTIAVVLLAIGMIKNAGDYLNLGCYSGNSSHSQMWIQGICAVVAAAGYFVITPTFGLWGVVGVLATAYTLRLVLLYIVSQSMEFLPYEYSKLLTCIVIAFFAITLDRFLDNTLTDVPELVIGVIVSLLALLIFVKCAVIPYPDTRFITTKQS</sequence>
<feature type="transmembrane region" description="Helical" evidence="6">
    <location>
        <begin position="207"/>
        <end position="225"/>
    </location>
</feature>
<feature type="transmembrane region" description="Helical" evidence="6">
    <location>
        <begin position="7"/>
        <end position="28"/>
    </location>
</feature>
<dbReference type="RefSeq" id="WP_105054759.1">
    <property type="nucleotide sequence ID" value="NZ_CAWNRT010000001.1"/>
</dbReference>
<reference evidence="7 8" key="1">
    <citation type="submission" date="2016-12" db="EMBL/GenBank/DDBJ databases">
        <title>Diversity of luminous bacteria.</title>
        <authorList>
            <person name="Yoshizawa S."/>
            <person name="Kogure K."/>
        </authorList>
    </citation>
    <scope>NUCLEOTIDE SEQUENCE [LARGE SCALE GENOMIC DNA]</scope>
    <source>
        <strain evidence="7 8">ATCC 33715</strain>
    </source>
</reference>
<protein>
    <submittedName>
        <fullName evidence="7">Lipopolysaccharide biosynthesis protein</fullName>
    </submittedName>
</protein>
<dbReference type="EMBL" id="MSCO01000001">
    <property type="protein sequence ID" value="PQJ89228.1"/>
    <property type="molecule type" value="Genomic_DNA"/>
</dbReference>
<proteinExistence type="predicted"/>
<feature type="transmembrane region" description="Helical" evidence="6">
    <location>
        <begin position="287"/>
        <end position="309"/>
    </location>
</feature>
<evidence type="ECO:0000256" key="6">
    <source>
        <dbReference type="SAM" id="Phobius"/>
    </source>
</evidence>
<feature type="transmembrane region" description="Helical" evidence="6">
    <location>
        <begin position="245"/>
        <end position="267"/>
    </location>
</feature>
<comment type="caution">
    <text evidence="7">The sequence shown here is derived from an EMBL/GenBank/DDBJ whole genome shotgun (WGS) entry which is preliminary data.</text>
</comment>
<feature type="transmembrane region" description="Helical" evidence="6">
    <location>
        <begin position="170"/>
        <end position="191"/>
    </location>
</feature>
<evidence type="ECO:0000313" key="8">
    <source>
        <dbReference type="Proteomes" id="UP000239263"/>
    </source>
</evidence>
<evidence type="ECO:0000256" key="5">
    <source>
        <dbReference type="ARBA" id="ARBA00023136"/>
    </source>
</evidence>
<feature type="transmembrane region" description="Helical" evidence="6">
    <location>
        <begin position="377"/>
        <end position="397"/>
    </location>
</feature>
<dbReference type="InterPro" id="IPR002797">
    <property type="entry name" value="Polysacc_synth"/>
</dbReference>
<keyword evidence="5 6" id="KW-0472">Membrane</keyword>
<dbReference type="Proteomes" id="UP000239263">
    <property type="component" value="Unassembled WGS sequence"/>
</dbReference>
<name>A0A2S7XCZ2_9GAMM</name>
<organism evidence="7 8">
    <name type="scientific">Aliivibrio sifiae</name>
    <dbReference type="NCBI Taxonomy" id="566293"/>
    <lineage>
        <taxon>Bacteria</taxon>
        <taxon>Pseudomonadati</taxon>
        <taxon>Pseudomonadota</taxon>
        <taxon>Gammaproteobacteria</taxon>
        <taxon>Vibrionales</taxon>
        <taxon>Vibrionaceae</taxon>
        <taxon>Aliivibrio</taxon>
    </lineage>
</organism>
<feature type="transmembrane region" description="Helical" evidence="6">
    <location>
        <begin position="315"/>
        <end position="333"/>
    </location>
</feature>
<feature type="transmembrane region" description="Helical" evidence="6">
    <location>
        <begin position="84"/>
        <end position="107"/>
    </location>
</feature>
<feature type="transmembrane region" description="Helical" evidence="6">
    <location>
        <begin position="354"/>
        <end position="371"/>
    </location>
</feature>
<comment type="subcellular location">
    <subcellularLocation>
        <location evidence="1">Cell membrane</location>
        <topology evidence="1">Multi-pass membrane protein</topology>
    </subcellularLocation>
</comment>
<evidence type="ECO:0000256" key="4">
    <source>
        <dbReference type="ARBA" id="ARBA00022989"/>
    </source>
</evidence>
<dbReference type="AlphaFoldDB" id="A0A2S7XCZ2"/>
<evidence type="ECO:0000256" key="1">
    <source>
        <dbReference type="ARBA" id="ARBA00004651"/>
    </source>
</evidence>
<accession>A0A2S7XCZ2</accession>
<keyword evidence="4 6" id="KW-1133">Transmembrane helix</keyword>
<evidence type="ECO:0000256" key="3">
    <source>
        <dbReference type="ARBA" id="ARBA00022692"/>
    </source>
</evidence>
<dbReference type="Pfam" id="PF01943">
    <property type="entry name" value="Polysacc_synt"/>
    <property type="match status" value="1"/>
</dbReference>
<feature type="transmembrane region" description="Helical" evidence="6">
    <location>
        <begin position="113"/>
        <end position="133"/>
    </location>
</feature>
<feature type="transmembrane region" description="Helical" evidence="6">
    <location>
        <begin position="409"/>
        <end position="429"/>
    </location>
</feature>
<dbReference type="OrthoDB" id="9815248at2"/>
<gene>
    <name evidence="7" type="ORF">BTO22_06350</name>
</gene>
<dbReference type="PANTHER" id="PTHR30250:SF11">
    <property type="entry name" value="O-ANTIGEN TRANSPORTER-RELATED"/>
    <property type="match status" value="1"/>
</dbReference>
<dbReference type="InterPro" id="IPR050833">
    <property type="entry name" value="Poly_Biosynth_Transport"/>
</dbReference>
<keyword evidence="3 6" id="KW-0812">Transmembrane</keyword>
<feature type="transmembrane region" description="Helical" evidence="6">
    <location>
        <begin position="441"/>
        <end position="461"/>
    </location>
</feature>